<dbReference type="EMBL" id="UINC01025021">
    <property type="protein sequence ID" value="SVA99835.1"/>
    <property type="molecule type" value="Genomic_DNA"/>
</dbReference>
<keyword evidence="1" id="KW-0175">Coiled coil</keyword>
<dbReference type="AlphaFoldDB" id="A0A382AE49"/>
<evidence type="ECO:0000313" key="3">
    <source>
        <dbReference type="EMBL" id="SVA99835.1"/>
    </source>
</evidence>
<feature type="compositionally biased region" description="Basic and acidic residues" evidence="2">
    <location>
        <begin position="1"/>
        <end position="11"/>
    </location>
</feature>
<organism evidence="3">
    <name type="scientific">marine metagenome</name>
    <dbReference type="NCBI Taxonomy" id="408172"/>
    <lineage>
        <taxon>unclassified sequences</taxon>
        <taxon>metagenomes</taxon>
        <taxon>ecological metagenomes</taxon>
    </lineage>
</organism>
<evidence type="ECO:0000256" key="2">
    <source>
        <dbReference type="SAM" id="MobiDB-lite"/>
    </source>
</evidence>
<accession>A0A382AE49</accession>
<evidence type="ECO:0008006" key="4">
    <source>
        <dbReference type="Google" id="ProtNLM"/>
    </source>
</evidence>
<feature type="coiled-coil region" evidence="1">
    <location>
        <begin position="331"/>
        <end position="358"/>
    </location>
</feature>
<proteinExistence type="predicted"/>
<feature type="region of interest" description="Disordered" evidence="2">
    <location>
        <begin position="79"/>
        <end position="110"/>
    </location>
</feature>
<sequence length="512" mass="57463">ELEMDLEKNQYETEAPVSLDSNSQQPEVDEAIAKLQDLARRQENLARQANNRQGLSERERWEQDALRRETEELKRQLQQLQRQLQQSAANQPSGQSNGQQQSDQQGTPQGQLTAEVIRQLEAALDAMNRATGENATDTNPQQAQRSVEQARRQLDRALEQMTDQRQVEVAAAFSDLANRSQDLYEQQRQIAAELQQIMRDLLEAREQNDTAQTNLSRDENYELAMQKFAMQQDLEELEQDIQSVARRFRSDTPGASRDLTETLTQLQQSQAIAILRDAGEAIQRGGAAQVAATHEPITTSALRELQQGTQEAFSLATREVVEGSESEVNPSAVLLEELRALRRELNNLTEEMISGEETPVGSRGAQNGGPQRGYGGSRPYRGVEDWGTPVQGFQWDERASTQLQDRLREAGGELMTLATRLRARGLGQQEIEAVRLLGDALRRGLRGNPGLVEQEFQGMMRLIEQLELELSAQSAKDLNSSGIRIEAPGQVAEGFEEVVAEYFRRLSRDESE</sequence>
<reference evidence="3" key="1">
    <citation type="submission" date="2018-05" db="EMBL/GenBank/DDBJ databases">
        <authorList>
            <person name="Lanie J.A."/>
            <person name="Ng W.-L."/>
            <person name="Kazmierczak K.M."/>
            <person name="Andrzejewski T.M."/>
            <person name="Davidsen T.M."/>
            <person name="Wayne K.J."/>
            <person name="Tettelin H."/>
            <person name="Glass J.I."/>
            <person name="Rusch D."/>
            <person name="Podicherti R."/>
            <person name="Tsui H.-C.T."/>
            <person name="Winkler M.E."/>
        </authorList>
    </citation>
    <scope>NUCLEOTIDE SEQUENCE</scope>
</reference>
<evidence type="ECO:0000256" key="1">
    <source>
        <dbReference type="SAM" id="Coils"/>
    </source>
</evidence>
<gene>
    <name evidence="3" type="ORF">METZ01_LOCUS152689</name>
</gene>
<feature type="compositionally biased region" description="Polar residues" evidence="2">
    <location>
        <begin position="131"/>
        <end position="147"/>
    </location>
</feature>
<feature type="region of interest" description="Disordered" evidence="2">
    <location>
        <begin position="1"/>
        <end position="28"/>
    </location>
</feature>
<protein>
    <recommendedName>
        <fullName evidence="4">DUF4175 domain-containing protein</fullName>
    </recommendedName>
</protein>
<name>A0A382AE49_9ZZZZ</name>
<feature type="non-terminal residue" evidence="3">
    <location>
        <position position="1"/>
    </location>
</feature>
<feature type="region of interest" description="Disordered" evidence="2">
    <location>
        <begin position="131"/>
        <end position="151"/>
    </location>
</feature>